<dbReference type="PANTHER" id="PTHR11795">
    <property type="entry name" value="BRANCHED-CHAIN AMINO ACID TRANSPORT SYSTEM PERMEASE PROTEIN LIVH"/>
    <property type="match status" value="1"/>
</dbReference>
<dbReference type="PANTHER" id="PTHR11795:SF442">
    <property type="entry name" value="ABC TRANSPORTER ATP-BINDING PROTEIN"/>
    <property type="match status" value="1"/>
</dbReference>
<feature type="transmembrane region" description="Helical" evidence="9">
    <location>
        <begin position="62"/>
        <end position="84"/>
    </location>
</feature>
<keyword evidence="4 9" id="KW-0812">Transmembrane</keyword>
<dbReference type="GO" id="GO:0006865">
    <property type="term" value="P:amino acid transport"/>
    <property type="evidence" value="ECO:0007669"/>
    <property type="project" value="UniProtKB-KW"/>
</dbReference>
<evidence type="ECO:0000256" key="8">
    <source>
        <dbReference type="ARBA" id="ARBA00037998"/>
    </source>
</evidence>
<name>A0A510HJS8_9ACTN</name>
<evidence type="ECO:0000256" key="9">
    <source>
        <dbReference type="SAM" id="Phobius"/>
    </source>
</evidence>
<evidence type="ECO:0000313" key="10">
    <source>
        <dbReference type="EMBL" id="BBL80281.1"/>
    </source>
</evidence>
<protein>
    <submittedName>
        <fullName evidence="10">Branched-chain amino acid ABC transporter permease</fullName>
    </submittedName>
</protein>
<organism evidence="10 11">
    <name type="scientific">Rubrobacter xylanophilus</name>
    <dbReference type="NCBI Taxonomy" id="49319"/>
    <lineage>
        <taxon>Bacteria</taxon>
        <taxon>Bacillati</taxon>
        <taxon>Actinomycetota</taxon>
        <taxon>Rubrobacteria</taxon>
        <taxon>Rubrobacterales</taxon>
        <taxon>Rubrobacteraceae</taxon>
        <taxon>Rubrobacter</taxon>
    </lineage>
</organism>
<dbReference type="AlphaFoldDB" id="A0A510HJS8"/>
<evidence type="ECO:0000256" key="4">
    <source>
        <dbReference type="ARBA" id="ARBA00022692"/>
    </source>
</evidence>
<feature type="transmembrane region" description="Helical" evidence="9">
    <location>
        <begin position="257"/>
        <end position="277"/>
    </location>
</feature>
<feature type="transmembrane region" description="Helical" evidence="9">
    <location>
        <begin position="179"/>
        <end position="202"/>
    </location>
</feature>
<feature type="transmembrane region" description="Helical" evidence="9">
    <location>
        <begin position="6"/>
        <end position="29"/>
    </location>
</feature>
<dbReference type="OrthoDB" id="9807115at2"/>
<comment type="similarity">
    <text evidence="8">Belongs to the binding-protein-dependent transport system permease family. LivHM subfamily.</text>
</comment>
<keyword evidence="3" id="KW-1003">Cell membrane</keyword>
<gene>
    <name evidence="10" type="ORF">RxyAA322_21350</name>
</gene>
<evidence type="ECO:0000313" key="11">
    <source>
        <dbReference type="Proteomes" id="UP000318065"/>
    </source>
</evidence>
<dbReference type="GO" id="GO:0022857">
    <property type="term" value="F:transmembrane transporter activity"/>
    <property type="evidence" value="ECO:0007669"/>
    <property type="project" value="InterPro"/>
</dbReference>
<dbReference type="CDD" id="cd06582">
    <property type="entry name" value="TM_PBP1_LivH_like"/>
    <property type="match status" value="1"/>
</dbReference>
<evidence type="ECO:0000256" key="6">
    <source>
        <dbReference type="ARBA" id="ARBA00022989"/>
    </source>
</evidence>
<dbReference type="EMBL" id="AP019791">
    <property type="protein sequence ID" value="BBL80281.1"/>
    <property type="molecule type" value="Genomic_DNA"/>
</dbReference>
<dbReference type="Pfam" id="PF02653">
    <property type="entry name" value="BPD_transp_2"/>
    <property type="match status" value="1"/>
</dbReference>
<evidence type="ECO:0000256" key="1">
    <source>
        <dbReference type="ARBA" id="ARBA00004651"/>
    </source>
</evidence>
<dbReference type="InterPro" id="IPR052157">
    <property type="entry name" value="BCAA_transport_permease"/>
</dbReference>
<comment type="subcellular location">
    <subcellularLocation>
        <location evidence="1">Cell membrane</location>
        <topology evidence="1">Multi-pass membrane protein</topology>
    </subcellularLocation>
</comment>
<evidence type="ECO:0000256" key="7">
    <source>
        <dbReference type="ARBA" id="ARBA00023136"/>
    </source>
</evidence>
<keyword evidence="7 9" id="KW-0472">Membrane</keyword>
<dbReference type="Proteomes" id="UP000318065">
    <property type="component" value="Chromosome"/>
</dbReference>
<dbReference type="GO" id="GO:0005886">
    <property type="term" value="C:plasma membrane"/>
    <property type="evidence" value="ECO:0007669"/>
    <property type="project" value="UniProtKB-SubCell"/>
</dbReference>
<keyword evidence="2" id="KW-0813">Transport</keyword>
<feature type="transmembrane region" description="Helical" evidence="9">
    <location>
        <begin position="222"/>
        <end position="250"/>
    </location>
</feature>
<keyword evidence="5" id="KW-0029">Amino-acid transport</keyword>
<reference evidence="10" key="1">
    <citation type="journal article" date="2019" name="Microbiol. Resour. Announc.">
        <title>Complete Genome Sequence of Rubrobacter xylanophilus Strain AA3-22, Isolated from Arima Onsen in Japan.</title>
        <authorList>
            <person name="Tomariguchi N."/>
            <person name="Miyazaki K."/>
        </authorList>
    </citation>
    <scope>NUCLEOTIDE SEQUENCE [LARGE SCALE GENOMIC DNA]</scope>
    <source>
        <strain evidence="10">AA3-22</strain>
    </source>
</reference>
<sequence length="289" mass="30125">MDLSAVAVQVLAGLTYGMLLFMISVGLSVIFGLMGIVNLAHGVFFVVGAYVAFSVLGAGANFLVALVVAMLAMAVLGTFVERVLLFRSYGDELGQVLLTFGLAFIIADIIKMIWGNRLQSLPTPALVDFSVSLGGVTFPAYRLVVVLVGCLLAVLLWYLESRTRIGAIIRAGVDDRQMVAALGINVTLVFTGVFAFGAALAGLGGVLGGPVLGMYPDMGFEILVLSLIVVVLGGLGTWKGAFVGGILVGMVEIFGQAYFPSLSLVIVFLLMAGVLLVRPAGLFGRSPAA</sequence>
<dbReference type="InterPro" id="IPR001851">
    <property type="entry name" value="ABC_transp_permease"/>
</dbReference>
<keyword evidence="11" id="KW-1185">Reference proteome</keyword>
<evidence type="ECO:0000256" key="3">
    <source>
        <dbReference type="ARBA" id="ARBA00022475"/>
    </source>
</evidence>
<dbReference type="RefSeq" id="WP_143528307.1">
    <property type="nucleotide sequence ID" value="NZ_AP019791.1"/>
</dbReference>
<evidence type="ECO:0000256" key="2">
    <source>
        <dbReference type="ARBA" id="ARBA00022448"/>
    </source>
</evidence>
<feature type="transmembrane region" description="Helical" evidence="9">
    <location>
        <begin position="96"/>
        <end position="114"/>
    </location>
</feature>
<evidence type="ECO:0000256" key="5">
    <source>
        <dbReference type="ARBA" id="ARBA00022970"/>
    </source>
</evidence>
<proteinExistence type="inferred from homology"/>
<accession>A0A510HJS8</accession>
<keyword evidence="6 9" id="KW-1133">Transmembrane helix</keyword>
<feature type="transmembrane region" description="Helical" evidence="9">
    <location>
        <begin position="36"/>
        <end position="56"/>
    </location>
</feature>
<feature type="transmembrane region" description="Helical" evidence="9">
    <location>
        <begin position="140"/>
        <end position="159"/>
    </location>
</feature>